<accession>A0A7X0RQ27</accession>
<keyword evidence="1" id="KW-0175">Coiled coil</keyword>
<reference evidence="3 4" key="1">
    <citation type="submission" date="2020-08" db="EMBL/GenBank/DDBJ databases">
        <title>Cohnella phylogeny.</title>
        <authorList>
            <person name="Dunlap C."/>
        </authorList>
    </citation>
    <scope>NUCLEOTIDE SEQUENCE [LARGE SCALE GENOMIC DNA]</scope>
    <source>
        <strain evidence="3 4">DSM 28246</strain>
    </source>
</reference>
<dbReference type="RefSeq" id="WP_185141635.1">
    <property type="nucleotide sequence ID" value="NZ_JACJVP010000007.1"/>
</dbReference>
<evidence type="ECO:0000256" key="2">
    <source>
        <dbReference type="SAM" id="SignalP"/>
    </source>
</evidence>
<dbReference type="Proteomes" id="UP000547209">
    <property type="component" value="Unassembled WGS sequence"/>
</dbReference>
<organism evidence="3 4">
    <name type="scientific">Cohnella nanjingensis</name>
    <dbReference type="NCBI Taxonomy" id="1387779"/>
    <lineage>
        <taxon>Bacteria</taxon>
        <taxon>Bacillati</taxon>
        <taxon>Bacillota</taxon>
        <taxon>Bacilli</taxon>
        <taxon>Bacillales</taxon>
        <taxon>Paenibacillaceae</taxon>
        <taxon>Cohnella</taxon>
    </lineage>
</organism>
<dbReference type="AlphaFoldDB" id="A0A7X0RQ27"/>
<evidence type="ECO:0008006" key="5">
    <source>
        <dbReference type="Google" id="ProtNLM"/>
    </source>
</evidence>
<feature type="signal peptide" evidence="2">
    <location>
        <begin position="1"/>
        <end position="22"/>
    </location>
</feature>
<dbReference type="EMBL" id="JACJVP010000007">
    <property type="protein sequence ID" value="MBB6670189.1"/>
    <property type="molecule type" value="Genomic_DNA"/>
</dbReference>
<evidence type="ECO:0000313" key="3">
    <source>
        <dbReference type="EMBL" id="MBB6670189.1"/>
    </source>
</evidence>
<comment type="caution">
    <text evidence="3">The sequence shown here is derived from an EMBL/GenBank/DDBJ whole genome shotgun (WGS) entry which is preliminary data.</text>
</comment>
<proteinExistence type="predicted"/>
<feature type="coiled-coil region" evidence="1">
    <location>
        <begin position="241"/>
        <end position="268"/>
    </location>
</feature>
<feature type="chain" id="PRO_5039388202" description="Lipoprotein" evidence="2">
    <location>
        <begin position="23"/>
        <end position="362"/>
    </location>
</feature>
<gene>
    <name evidence="3" type="ORF">H7C19_05760</name>
</gene>
<evidence type="ECO:0000256" key="1">
    <source>
        <dbReference type="SAM" id="Coils"/>
    </source>
</evidence>
<keyword evidence="2" id="KW-0732">Signal</keyword>
<keyword evidence="4" id="KW-1185">Reference proteome</keyword>
<evidence type="ECO:0000313" key="4">
    <source>
        <dbReference type="Proteomes" id="UP000547209"/>
    </source>
</evidence>
<sequence length="362" mass="39795">MLKRKNWLVALTALMMLVLVLSGCSGSKSPQDTLQGAIKKSSDIKSYSMKGSLKVADLKLPEAVTADPDSSMALGILQNAELSWTGAYRKDPMLMEINLQIAIKGDLAMTFSLPIIMNEQKMWIKVPNIPIFGQMGLPEDIVGKFIEIDMKKLAEQQGTEMPAMDIGQSQKLVNDLSAIVFKHIDEKTYLSKVSAKDAGIPDESKIKDVIQLHVTKDQVEPFIQTVVTKIAPEVIDLLSKNEEYRKMLQLKQEDLDKAKQELDKTKDEDLAKSMEDFKKDVKSLDIVVNTGVNGDGYASYSDATIKAEIDDNGQTGSGTLKVVSEMTDINGDVKLMGEPKPEEIVPMDQLNQLGLDSLGGSL</sequence>
<name>A0A7X0RQ27_9BACL</name>
<dbReference type="PROSITE" id="PS51257">
    <property type="entry name" value="PROKAR_LIPOPROTEIN"/>
    <property type="match status" value="1"/>
</dbReference>
<protein>
    <recommendedName>
        <fullName evidence="5">Lipoprotein</fullName>
    </recommendedName>
</protein>